<proteinExistence type="inferred from homology"/>
<dbReference type="CDD" id="cd15798">
    <property type="entry name" value="PMEI-like_3"/>
    <property type="match status" value="1"/>
</dbReference>
<dbReference type="SMART" id="SM00856">
    <property type="entry name" value="PMEI"/>
    <property type="match status" value="1"/>
</dbReference>
<name>A0A835UHS7_VANPL</name>
<gene>
    <name evidence="8" type="ORF">HPP92_020334</name>
</gene>
<dbReference type="EMBL" id="JADCNM010000011">
    <property type="protein sequence ID" value="KAG0461858.1"/>
    <property type="molecule type" value="Genomic_DNA"/>
</dbReference>
<evidence type="ECO:0000313" key="8">
    <source>
        <dbReference type="EMBL" id="KAG0461858.1"/>
    </source>
</evidence>
<feature type="domain" description="Pectinesterase inhibitor" evidence="7">
    <location>
        <begin position="30"/>
        <end position="191"/>
    </location>
</feature>
<protein>
    <recommendedName>
        <fullName evidence="7">Pectinesterase inhibitor domain-containing protein</fullName>
    </recommendedName>
</protein>
<dbReference type="Pfam" id="PF04043">
    <property type="entry name" value="PMEI"/>
    <property type="match status" value="1"/>
</dbReference>
<dbReference type="Proteomes" id="UP000639772">
    <property type="component" value="Chromosome 11"/>
</dbReference>
<sequence>MTTSSRAAMIFAVVLTFVLRASHGRAAVSTPADFIRTSCKETLYPELCEKSLSVYAPTVRSPRLLARAAISLTAKRATAASNFVRSMSAQRGKRLSVATDRGSVHDCLETLAESIDGLQRSAREVDLMGRYGSQSFRWHLGNAQTWVSAALTDVNTCLDGLAQDRSAALIRPLIAQQVVRVSRLTSNALALLNRLQ</sequence>
<dbReference type="AlphaFoldDB" id="A0A835UHS7"/>
<organism evidence="8 9">
    <name type="scientific">Vanilla planifolia</name>
    <name type="common">Vanilla</name>
    <dbReference type="NCBI Taxonomy" id="51239"/>
    <lineage>
        <taxon>Eukaryota</taxon>
        <taxon>Viridiplantae</taxon>
        <taxon>Streptophyta</taxon>
        <taxon>Embryophyta</taxon>
        <taxon>Tracheophyta</taxon>
        <taxon>Spermatophyta</taxon>
        <taxon>Magnoliopsida</taxon>
        <taxon>Liliopsida</taxon>
        <taxon>Asparagales</taxon>
        <taxon>Orchidaceae</taxon>
        <taxon>Vanilloideae</taxon>
        <taxon>Vanilleae</taxon>
        <taxon>Vanilla</taxon>
    </lineage>
</organism>
<keyword evidence="4" id="KW-1015">Disulfide bond</keyword>
<evidence type="ECO:0000313" key="9">
    <source>
        <dbReference type="Proteomes" id="UP000639772"/>
    </source>
</evidence>
<evidence type="ECO:0000256" key="1">
    <source>
        <dbReference type="ARBA" id="ARBA00004239"/>
    </source>
</evidence>
<dbReference type="InterPro" id="IPR006501">
    <property type="entry name" value="Pectinesterase_inhib_dom"/>
</dbReference>
<keyword evidence="2" id="KW-0964">Secreted</keyword>
<evidence type="ECO:0000256" key="3">
    <source>
        <dbReference type="ARBA" id="ARBA00022729"/>
    </source>
</evidence>
<evidence type="ECO:0000256" key="4">
    <source>
        <dbReference type="ARBA" id="ARBA00023157"/>
    </source>
</evidence>
<dbReference type="OrthoDB" id="1430376at2759"/>
<accession>A0A835UHS7</accession>
<dbReference type="GO" id="GO:0005576">
    <property type="term" value="C:extracellular region"/>
    <property type="evidence" value="ECO:0007669"/>
    <property type="project" value="UniProtKB-SubCell"/>
</dbReference>
<dbReference type="PANTHER" id="PTHR31080">
    <property type="entry name" value="PECTINESTERASE INHIBITOR-LIKE"/>
    <property type="match status" value="1"/>
</dbReference>
<evidence type="ECO:0000256" key="5">
    <source>
        <dbReference type="ARBA" id="ARBA00038471"/>
    </source>
</evidence>
<evidence type="ECO:0000259" key="7">
    <source>
        <dbReference type="SMART" id="SM00856"/>
    </source>
</evidence>
<comment type="similarity">
    <text evidence="5">Belongs to the PMEI family.</text>
</comment>
<reference evidence="8 9" key="1">
    <citation type="journal article" date="2020" name="Nat. Food">
        <title>A phased Vanilla planifolia genome enables genetic improvement of flavour and production.</title>
        <authorList>
            <person name="Hasing T."/>
            <person name="Tang H."/>
            <person name="Brym M."/>
            <person name="Khazi F."/>
            <person name="Huang T."/>
            <person name="Chambers A.H."/>
        </authorList>
    </citation>
    <scope>NUCLEOTIDE SEQUENCE [LARGE SCALE GENOMIC DNA]</scope>
    <source>
        <tissue evidence="8">Leaf</tissue>
    </source>
</reference>
<dbReference type="InterPro" id="IPR035513">
    <property type="entry name" value="Invertase/methylesterase_inhib"/>
</dbReference>
<comment type="caution">
    <text evidence="8">The sequence shown here is derived from an EMBL/GenBank/DDBJ whole genome shotgun (WGS) entry which is preliminary data.</text>
</comment>
<dbReference type="InterPro" id="IPR051955">
    <property type="entry name" value="PME_Inhibitor"/>
</dbReference>
<dbReference type="GO" id="GO:0004857">
    <property type="term" value="F:enzyme inhibitor activity"/>
    <property type="evidence" value="ECO:0007669"/>
    <property type="project" value="InterPro"/>
</dbReference>
<evidence type="ECO:0000256" key="6">
    <source>
        <dbReference type="SAM" id="SignalP"/>
    </source>
</evidence>
<dbReference type="FunFam" id="1.20.140.40:FF:000006">
    <property type="entry name" value="Pectinesterase inhibitor 3"/>
    <property type="match status" value="1"/>
</dbReference>
<comment type="subcellular location">
    <subcellularLocation>
        <location evidence="1">Secreted</location>
        <location evidence="1">Extracellular space</location>
    </subcellularLocation>
</comment>
<keyword evidence="3 6" id="KW-0732">Signal</keyword>
<feature type="chain" id="PRO_5032637196" description="Pectinesterase inhibitor domain-containing protein" evidence="6">
    <location>
        <begin position="27"/>
        <end position="196"/>
    </location>
</feature>
<dbReference type="PANTHER" id="PTHR31080:SF87">
    <property type="entry name" value="PECTINESTERASE INHIBITOR 7"/>
    <property type="match status" value="1"/>
</dbReference>
<dbReference type="SUPFAM" id="SSF101148">
    <property type="entry name" value="Plant invertase/pectin methylesterase inhibitor"/>
    <property type="match status" value="1"/>
</dbReference>
<feature type="signal peptide" evidence="6">
    <location>
        <begin position="1"/>
        <end position="26"/>
    </location>
</feature>
<dbReference type="Gene3D" id="1.20.140.40">
    <property type="entry name" value="Invertase/pectin methylesterase inhibitor family protein"/>
    <property type="match status" value="1"/>
</dbReference>
<evidence type="ECO:0000256" key="2">
    <source>
        <dbReference type="ARBA" id="ARBA00022525"/>
    </source>
</evidence>
<dbReference type="NCBIfam" id="TIGR01614">
    <property type="entry name" value="PME_inhib"/>
    <property type="match status" value="1"/>
</dbReference>